<accession>K6XAV3</accession>
<keyword evidence="2" id="KW-1185">Reference proteome</keyword>
<evidence type="ECO:0000313" key="2">
    <source>
        <dbReference type="Proteomes" id="UP000035058"/>
    </source>
</evidence>
<gene>
    <name evidence="1" type="primary">gvpO</name>
    <name evidence="1" type="ORF">GONAM_28_00250</name>
</gene>
<name>K6XAV3_9ACTN</name>
<dbReference type="GO" id="GO:0031412">
    <property type="term" value="P:gas vesicle organization"/>
    <property type="evidence" value="ECO:0007669"/>
    <property type="project" value="InterPro"/>
</dbReference>
<reference evidence="1 2" key="1">
    <citation type="submission" date="2012-08" db="EMBL/GenBank/DDBJ databases">
        <title>Whole genome shotgun sequence of Gordonia namibiensis NBRC 108229.</title>
        <authorList>
            <person name="Isaki-Nakamura S."/>
            <person name="Hosoyama A."/>
            <person name="Tsuchikane K."/>
            <person name="Katsumata H."/>
            <person name="Baba S."/>
            <person name="Yamazaki S."/>
            <person name="Fujita N."/>
        </authorList>
    </citation>
    <scope>NUCLEOTIDE SEQUENCE [LARGE SCALE GENOMIC DNA]</scope>
    <source>
        <strain evidence="1 2">NBRC 108229</strain>
    </source>
</reference>
<dbReference type="RefSeq" id="WP_006867690.1">
    <property type="nucleotide sequence ID" value="NZ_BAHE01000028.1"/>
</dbReference>
<evidence type="ECO:0000313" key="1">
    <source>
        <dbReference type="EMBL" id="GAC01523.1"/>
    </source>
</evidence>
<proteinExistence type="predicted"/>
<dbReference type="Pfam" id="PF05800">
    <property type="entry name" value="GvpO"/>
    <property type="match status" value="1"/>
</dbReference>
<dbReference type="EMBL" id="BAHE01000028">
    <property type="protein sequence ID" value="GAC01523.1"/>
    <property type="molecule type" value="Genomic_DNA"/>
</dbReference>
<dbReference type="Proteomes" id="UP000035058">
    <property type="component" value="Unassembled WGS sequence"/>
</dbReference>
<organism evidence="1 2">
    <name type="scientific">Gordonia namibiensis NBRC 108229</name>
    <dbReference type="NCBI Taxonomy" id="1208314"/>
    <lineage>
        <taxon>Bacteria</taxon>
        <taxon>Bacillati</taxon>
        <taxon>Actinomycetota</taxon>
        <taxon>Actinomycetes</taxon>
        <taxon>Mycobacteriales</taxon>
        <taxon>Gordoniaceae</taxon>
        <taxon>Gordonia</taxon>
    </lineage>
</organism>
<protein>
    <submittedName>
        <fullName evidence="1">Putative gas vesicle synthesis protein GvpO</fullName>
    </submittedName>
</protein>
<dbReference type="InterPro" id="IPR008634">
    <property type="entry name" value="Gas-vesicle_GvpO"/>
</dbReference>
<sequence length="98" mass="10667">MAQEEPESLSAQEIAALALRAVADLTGKEPLGATSVMPTEEGWRVEVEVIEDRRIPSSTDILALYAVDLDLDGQLFSYRRTRRYSRGAGDNAAAMGEP</sequence>
<comment type="caution">
    <text evidence="1">The sequence shown here is derived from an EMBL/GenBank/DDBJ whole genome shotgun (WGS) entry which is preliminary data.</text>
</comment>
<dbReference type="AlphaFoldDB" id="K6XAV3"/>